<dbReference type="Gene3D" id="3.40.50.1820">
    <property type="entry name" value="alpha/beta hydrolase"/>
    <property type="match status" value="1"/>
</dbReference>
<feature type="domain" description="AB hydrolase-1" evidence="1">
    <location>
        <begin position="27"/>
        <end position="263"/>
    </location>
</feature>
<dbReference type="InterPro" id="IPR029058">
    <property type="entry name" value="AB_hydrolase_fold"/>
</dbReference>
<comment type="caution">
    <text evidence="2">The sequence shown here is derived from an EMBL/GenBank/DDBJ whole genome shotgun (WGS) entry which is preliminary data.</text>
</comment>
<dbReference type="PRINTS" id="PR00412">
    <property type="entry name" value="EPOXHYDRLASE"/>
</dbReference>
<evidence type="ECO:0000313" key="3">
    <source>
        <dbReference type="Proteomes" id="UP000288246"/>
    </source>
</evidence>
<organism evidence="2 3">
    <name type="scientific">Cellulomonas algicola</name>
    <dbReference type="NCBI Taxonomy" id="2071633"/>
    <lineage>
        <taxon>Bacteria</taxon>
        <taxon>Bacillati</taxon>
        <taxon>Actinomycetota</taxon>
        <taxon>Actinomycetes</taxon>
        <taxon>Micrococcales</taxon>
        <taxon>Cellulomonadaceae</taxon>
        <taxon>Cellulomonas</taxon>
    </lineage>
</organism>
<dbReference type="GO" id="GO:0016787">
    <property type="term" value="F:hydrolase activity"/>
    <property type="evidence" value="ECO:0007669"/>
    <property type="project" value="UniProtKB-KW"/>
</dbReference>
<sequence>MTTTQHLRRPFGRLAYTVDGPTDGPLVVLVPGMGDLRSTWAPVLPELHAHGYRTAALDLRGHGETDPVDPEGHGVEGIAGDALALAEHLGATPQRPAVLVGSSVGAGGVARAAADRPDLVAGVALLAYAANDGAAPGAVRAQVHVLLRRPWGPRAWAWFYSTLVKAPVDVRSHLDALRRDLARPGHLEQLRTLALRLLEGHEDTRLADVTVPVLAITGSADPESKDPAATLRGVAQTAPHVTPVLLDGVGHYPQHEAPAAVAEHLVALVDRVAGGVDRRA</sequence>
<name>A0A401UXH9_9CELL</name>
<dbReference type="Pfam" id="PF12697">
    <property type="entry name" value="Abhydrolase_6"/>
    <property type="match status" value="1"/>
</dbReference>
<dbReference type="Proteomes" id="UP000288246">
    <property type="component" value="Unassembled WGS sequence"/>
</dbReference>
<dbReference type="PANTHER" id="PTHR46438">
    <property type="entry name" value="ALPHA/BETA-HYDROLASES SUPERFAMILY PROTEIN"/>
    <property type="match status" value="1"/>
</dbReference>
<dbReference type="SUPFAM" id="SSF53474">
    <property type="entry name" value="alpha/beta-Hydrolases"/>
    <property type="match status" value="1"/>
</dbReference>
<dbReference type="RefSeq" id="WP_124341876.1">
    <property type="nucleotide sequence ID" value="NZ_BHYL01000059.1"/>
</dbReference>
<evidence type="ECO:0000259" key="1">
    <source>
        <dbReference type="Pfam" id="PF12697"/>
    </source>
</evidence>
<accession>A0A401UXH9</accession>
<dbReference type="OrthoDB" id="3771266at2"/>
<gene>
    <name evidence="2" type="ORF">CTKZ_09040</name>
</gene>
<protein>
    <submittedName>
        <fullName evidence="2">Alpha/beta hydrolase</fullName>
    </submittedName>
</protein>
<dbReference type="InterPro" id="IPR000073">
    <property type="entry name" value="AB_hydrolase_1"/>
</dbReference>
<reference evidence="2 3" key="1">
    <citation type="submission" date="2018-11" db="EMBL/GenBank/DDBJ databases">
        <title>Draft genome sequence of Cellulomonas takizawaensis strain TKZ-21.</title>
        <authorList>
            <person name="Yamamura H."/>
            <person name="Hayashi T."/>
            <person name="Hamada M."/>
            <person name="Serisawa Y."/>
            <person name="Matsuyama K."/>
            <person name="Nakagawa Y."/>
            <person name="Otoguro M."/>
            <person name="Yanagida F."/>
            <person name="Hayakawa M."/>
        </authorList>
    </citation>
    <scope>NUCLEOTIDE SEQUENCE [LARGE SCALE GENOMIC DNA]</scope>
    <source>
        <strain evidence="2 3">TKZ-21</strain>
    </source>
</reference>
<dbReference type="AlphaFoldDB" id="A0A401UXH9"/>
<dbReference type="EMBL" id="BHYL01000059">
    <property type="protein sequence ID" value="GCD19342.1"/>
    <property type="molecule type" value="Genomic_DNA"/>
</dbReference>
<dbReference type="InterPro" id="IPR000639">
    <property type="entry name" value="Epox_hydrolase-like"/>
</dbReference>
<keyword evidence="3" id="KW-1185">Reference proteome</keyword>
<evidence type="ECO:0000313" key="2">
    <source>
        <dbReference type="EMBL" id="GCD19342.1"/>
    </source>
</evidence>
<keyword evidence="2" id="KW-0378">Hydrolase</keyword>
<proteinExistence type="predicted"/>